<feature type="non-terminal residue" evidence="1">
    <location>
        <position position="230"/>
    </location>
</feature>
<keyword evidence="2" id="KW-1185">Reference proteome</keyword>
<dbReference type="EMBL" id="KZ819720">
    <property type="protein sequence ID" value="PWN53562.1"/>
    <property type="molecule type" value="Genomic_DNA"/>
</dbReference>
<dbReference type="Proteomes" id="UP000245626">
    <property type="component" value="Unassembled WGS sequence"/>
</dbReference>
<accession>A0ACD0P6D3</accession>
<sequence>GIECGCCFDDAAPFGQMVQCPEGHLFCKSCAKRAAEEQIGMRKVNLRCMDGDGCLALFSDFEIQRFLPSKTYKLLQRLRQDIDVERAGIEGLEGCPSCSYACVIDNLAEKLFRCENARCGKVSCRACKRDDHLPQSCEEAEDEEIRTRAQHRVEEVLSETLMRRCPKPGCQTPIIKSDGCNKMACPRCNQSMCYVCRQSVPHKIGYSHFSNVHERMGERSDGSKCPLWDN</sequence>
<feature type="non-terminal residue" evidence="1">
    <location>
        <position position="1"/>
    </location>
</feature>
<evidence type="ECO:0000313" key="2">
    <source>
        <dbReference type="Proteomes" id="UP000245626"/>
    </source>
</evidence>
<gene>
    <name evidence="1" type="ORF">IE53DRAFT_305285</name>
</gene>
<evidence type="ECO:0000313" key="1">
    <source>
        <dbReference type="EMBL" id="PWN53562.1"/>
    </source>
</evidence>
<reference evidence="1 2" key="1">
    <citation type="journal article" date="2018" name="Mol. Biol. Evol.">
        <title>Broad Genomic Sampling Reveals a Smut Pathogenic Ancestry of the Fungal Clade Ustilaginomycotina.</title>
        <authorList>
            <person name="Kijpornyongpan T."/>
            <person name="Mondo S.J."/>
            <person name="Barry K."/>
            <person name="Sandor L."/>
            <person name="Lee J."/>
            <person name="Lipzen A."/>
            <person name="Pangilinan J."/>
            <person name="LaButti K."/>
            <person name="Hainaut M."/>
            <person name="Henrissat B."/>
            <person name="Grigoriev I.V."/>
            <person name="Spatafora J.W."/>
            <person name="Aime M.C."/>
        </authorList>
    </citation>
    <scope>NUCLEOTIDE SEQUENCE [LARGE SCALE GENOMIC DNA]</scope>
    <source>
        <strain evidence="1 2">SA 807</strain>
    </source>
</reference>
<organism evidence="1 2">
    <name type="scientific">Violaceomyces palustris</name>
    <dbReference type="NCBI Taxonomy" id="1673888"/>
    <lineage>
        <taxon>Eukaryota</taxon>
        <taxon>Fungi</taxon>
        <taxon>Dikarya</taxon>
        <taxon>Basidiomycota</taxon>
        <taxon>Ustilaginomycotina</taxon>
        <taxon>Ustilaginomycetes</taxon>
        <taxon>Violaceomycetales</taxon>
        <taxon>Violaceomycetaceae</taxon>
        <taxon>Violaceomyces</taxon>
    </lineage>
</organism>
<proteinExistence type="predicted"/>
<name>A0ACD0P6D3_9BASI</name>
<protein>
    <submittedName>
        <fullName evidence="1">Uncharacterized protein</fullName>
    </submittedName>
</protein>